<keyword evidence="4" id="KW-1185">Reference proteome</keyword>
<dbReference type="PROSITE" id="PS50943">
    <property type="entry name" value="HTH_CROC1"/>
    <property type="match status" value="1"/>
</dbReference>
<dbReference type="Gene3D" id="1.10.10.2910">
    <property type="match status" value="1"/>
</dbReference>
<dbReference type="PANTHER" id="PTHR43236:SF1">
    <property type="entry name" value="BLL7220 PROTEIN"/>
    <property type="match status" value="1"/>
</dbReference>
<evidence type="ECO:0000259" key="2">
    <source>
        <dbReference type="PROSITE" id="PS50943"/>
    </source>
</evidence>
<sequence length="350" mass="40377">MEQIFSQRLKNARIMQGLSMDELCEVMGNIVSKQAISKYENGKMLPNSTVLIQLANVLHTSIDYFFKPFQVKLEGIEFRKKAKLLSKEKAKIEEQVLDMVERYLEIESILNIDSTFSTELDYIVVRDAKDIRPLVDRLREVWKIGEDPINNIIELLEENKIKVIEIDADNSFDGLSGFIGGKCPFIILNKNFLPERKRFTAAHELGHLLLNIDPVLSSKKKEYLCNRFANEILISESVFINLIGNSRKDISLKELIDIQCQFGVSIDALMYKAKELNIITESRLKTYYIKKNRISDFKEIVEKSRFPEECSSRFERLVYRALASEIVSFSKASVLVKKPVHQLKESLNLV</sequence>
<dbReference type="PANTHER" id="PTHR43236">
    <property type="entry name" value="ANTITOXIN HIGA1"/>
    <property type="match status" value="1"/>
</dbReference>
<name>A0ABR7CWS5_9BACT</name>
<protein>
    <submittedName>
        <fullName evidence="3">Helix-turn-helix domain-containing protein</fullName>
    </submittedName>
</protein>
<dbReference type="RefSeq" id="WP_186974924.1">
    <property type="nucleotide sequence ID" value="NZ_JACOOH010000001.1"/>
</dbReference>
<dbReference type="Proteomes" id="UP000646484">
    <property type="component" value="Unassembled WGS sequence"/>
</dbReference>
<evidence type="ECO:0000256" key="1">
    <source>
        <dbReference type="ARBA" id="ARBA00007227"/>
    </source>
</evidence>
<dbReference type="Pfam" id="PF01381">
    <property type="entry name" value="HTH_3"/>
    <property type="match status" value="1"/>
</dbReference>
<dbReference type="EMBL" id="JACOOH010000001">
    <property type="protein sequence ID" value="MBC5620126.1"/>
    <property type="molecule type" value="Genomic_DNA"/>
</dbReference>
<evidence type="ECO:0000313" key="4">
    <source>
        <dbReference type="Proteomes" id="UP000646484"/>
    </source>
</evidence>
<comment type="similarity">
    <text evidence="1">Belongs to the short-chain fatty acyl-CoA assimilation regulator (ScfR) family.</text>
</comment>
<dbReference type="InterPro" id="IPR010982">
    <property type="entry name" value="Lambda_DNA-bd_dom_sf"/>
</dbReference>
<accession>A0ABR7CWS5</accession>
<feature type="domain" description="HTH cro/C1-type" evidence="2">
    <location>
        <begin position="9"/>
        <end position="65"/>
    </location>
</feature>
<dbReference type="InterPro" id="IPR001387">
    <property type="entry name" value="Cro/C1-type_HTH"/>
</dbReference>
<proteinExistence type="inferred from homology"/>
<evidence type="ECO:0000313" key="3">
    <source>
        <dbReference type="EMBL" id="MBC5620126.1"/>
    </source>
</evidence>
<organism evidence="3 4">
    <name type="scientific">Butyricimonas hominis</name>
    <dbReference type="NCBI Taxonomy" id="2763032"/>
    <lineage>
        <taxon>Bacteria</taxon>
        <taxon>Pseudomonadati</taxon>
        <taxon>Bacteroidota</taxon>
        <taxon>Bacteroidia</taxon>
        <taxon>Bacteroidales</taxon>
        <taxon>Odoribacteraceae</taxon>
        <taxon>Butyricimonas</taxon>
    </lineage>
</organism>
<dbReference type="SMART" id="SM00530">
    <property type="entry name" value="HTH_XRE"/>
    <property type="match status" value="1"/>
</dbReference>
<comment type="caution">
    <text evidence="3">The sequence shown here is derived from an EMBL/GenBank/DDBJ whole genome shotgun (WGS) entry which is preliminary data.</text>
</comment>
<dbReference type="CDD" id="cd00093">
    <property type="entry name" value="HTH_XRE"/>
    <property type="match status" value="1"/>
</dbReference>
<dbReference type="Gene3D" id="1.10.260.40">
    <property type="entry name" value="lambda repressor-like DNA-binding domains"/>
    <property type="match status" value="1"/>
</dbReference>
<dbReference type="InterPro" id="IPR052345">
    <property type="entry name" value="Rad_response_metalloprotease"/>
</dbReference>
<gene>
    <name evidence="3" type="ORF">H8S64_03330</name>
</gene>
<dbReference type="SUPFAM" id="SSF47413">
    <property type="entry name" value="lambda repressor-like DNA-binding domains"/>
    <property type="match status" value="1"/>
</dbReference>
<dbReference type="InterPro" id="IPR010359">
    <property type="entry name" value="IrrE_HExxH"/>
</dbReference>
<dbReference type="Pfam" id="PF06114">
    <property type="entry name" value="Peptidase_M78"/>
    <property type="match status" value="1"/>
</dbReference>
<reference evidence="3 4" key="1">
    <citation type="submission" date="2020-08" db="EMBL/GenBank/DDBJ databases">
        <title>Genome public.</title>
        <authorList>
            <person name="Liu C."/>
            <person name="Sun Q."/>
        </authorList>
    </citation>
    <scope>NUCLEOTIDE SEQUENCE [LARGE SCALE GENOMIC DNA]</scope>
    <source>
        <strain evidence="3 4">NSJ-56</strain>
    </source>
</reference>